<reference evidence="2" key="1">
    <citation type="submission" date="2016-05" db="EMBL/GenBank/DDBJ databases">
        <title>Draft genome of Corynebacterium afermentans subsp. afermentans LCDC 88199T.</title>
        <authorList>
            <person name="Bernier A.-M."/>
            <person name="Bernard K."/>
        </authorList>
    </citation>
    <scope>NUCLEOTIDE SEQUENCE [LARGE SCALE GENOMIC DNA]</scope>
    <source>
        <strain evidence="2">NML01-0328</strain>
    </source>
</reference>
<protein>
    <submittedName>
        <fullName evidence="1">Uncharacterized protein</fullName>
    </submittedName>
</protein>
<evidence type="ECO:0000313" key="2">
    <source>
        <dbReference type="Proteomes" id="UP000078003"/>
    </source>
</evidence>
<name>A0A1A9RGD2_EIKCO</name>
<dbReference type="RefSeq" id="WP_064104276.1">
    <property type="nucleotide sequence ID" value="NZ_LXSF01000003.1"/>
</dbReference>
<evidence type="ECO:0000313" key="1">
    <source>
        <dbReference type="EMBL" id="OAM16993.1"/>
    </source>
</evidence>
<sequence length="64" mass="7344">MNTPNQDLTRETRFLNSIMNLPNREAILIQHYKGLGEQERTKLFIALVGKYSILTQLQPTGAKK</sequence>
<proteinExistence type="predicted"/>
<gene>
    <name evidence="1" type="ORF">A7P85_04300</name>
</gene>
<accession>A0A1A9RGD2</accession>
<dbReference type="Proteomes" id="UP000078003">
    <property type="component" value="Unassembled WGS sequence"/>
</dbReference>
<dbReference type="EMBL" id="LXSF01000003">
    <property type="protein sequence ID" value="OAM16993.1"/>
    <property type="molecule type" value="Genomic_DNA"/>
</dbReference>
<comment type="caution">
    <text evidence="1">The sequence shown here is derived from an EMBL/GenBank/DDBJ whole genome shotgun (WGS) entry which is preliminary data.</text>
</comment>
<dbReference type="AlphaFoldDB" id="A0A1A9RGD2"/>
<organism evidence="1 2">
    <name type="scientific">Eikenella corrodens</name>
    <dbReference type="NCBI Taxonomy" id="539"/>
    <lineage>
        <taxon>Bacteria</taxon>
        <taxon>Pseudomonadati</taxon>
        <taxon>Pseudomonadota</taxon>
        <taxon>Betaproteobacteria</taxon>
        <taxon>Neisseriales</taxon>
        <taxon>Neisseriaceae</taxon>
        <taxon>Eikenella</taxon>
    </lineage>
</organism>